<dbReference type="PANTHER" id="PTHR43420">
    <property type="entry name" value="ACETYLTRANSFERASE"/>
    <property type="match status" value="1"/>
</dbReference>
<dbReference type="SUPFAM" id="SSF55729">
    <property type="entry name" value="Acyl-CoA N-acyltransferases (Nat)"/>
    <property type="match status" value="1"/>
</dbReference>
<dbReference type="GO" id="GO:0016747">
    <property type="term" value="F:acyltransferase activity, transferring groups other than amino-acyl groups"/>
    <property type="evidence" value="ECO:0007669"/>
    <property type="project" value="InterPro"/>
</dbReference>
<keyword evidence="5" id="KW-1185">Reference proteome</keyword>
<evidence type="ECO:0000313" key="4">
    <source>
        <dbReference type="EMBL" id="MBB6677831.1"/>
    </source>
</evidence>
<dbReference type="InterPro" id="IPR016181">
    <property type="entry name" value="Acyl_CoA_acyltransferase"/>
</dbReference>
<dbReference type="Gene3D" id="3.40.630.30">
    <property type="match status" value="1"/>
</dbReference>
<reference evidence="4 5" key="1">
    <citation type="submission" date="2020-08" db="EMBL/GenBank/DDBJ databases">
        <title>Cohnella phylogeny.</title>
        <authorList>
            <person name="Dunlap C."/>
        </authorList>
    </citation>
    <scope>NUCLEOTIDE SEQUENCE [LARGE SCALE GENOMIC DNA]</scope>
    <source>
        <strain evidence="4 5">DSM 103658</strain>
    </source>
</reference>
<keyword evidence="2" id="KW-0012">Acyltransferase</keyword>
<organism evidence="4 5">
    <name type="scientific">Cohnella lubricantis</name>
    <dbReference type="NCBI Taxonomy" id="2163172"/>
    <lineage>
        <taxon>Bacteria</taxon>
        <taxon>Bacillati</taxon>
        <taxon>Bacillota</taxon>
        <taxon>Bacilli</taxon>
        <taxon>Bacillales</taxon>
        <taxon>Paenibacillaceae</taxon>
        <taxon>Cohnella</taxon>
    </lineage>
</organism>
<dbReference type="PANTHER" id="PTHR43420:SF47">
    <property type="entry name" value="N-ACETYLTRANSFERASE DOMAIN-CONTAINING PROTEIN"/>
    <property type="match status" value="1"/>
</dbReference>
<dbReference type="InterPro" id="IPR000182">
    <property type="entry name" value="GNAT_dom"/>
</dbReference>
<protein>
    <submittedName>
        <fullName evidence="4">GNAT family N-acetyltransferase</fullName>
    </submittedName>
</protein>
<proteinExistence type="predicted"/>
<dbReference type="InterPro" id="IPR050680">
    <property type="entry name" value="YpeA/RimI_acetyltransf"/>
</dbReference>
<gene>
    <name evidence="4" type="ORF">H4Q31_10895</name>
</gene>
<dbReference type="EMBL" id="JACJVN010000038">
    <property type="protein sequence ID" value="MBB6677831.1"/>
    <property type="molecule type" value="Genomic_DNA"/>
</dbReference>
<dbReference type="CDD" id="cd04301">
    <property type="entry name" value="NAT_SF"/>
    <property type="match status" value="1"/>
</dbReference>
<dbReference type="RefSeq" id="WP_185179109.1">
    <property type="nucleotide sequence ID" value="NZ_CBCSEP010000043.1"/>
</dbReference>
<evidence type="ECO:0000259" key="3">
    <source>
        <dbReference type="PROSITE" id="PS51186"/>
    </source>
</evidence>
<comment type="caution">
    <text evidence="4">The sequence shown here is derived from an EMBL/GenBank/DDBJ whole genome shotgun (WGS) entry which is preliminary data.</text>
</comment>
<evidence type="ECO:0000256" key="2">
    <source>
        <dbReference type="ARBA" id="ARBA00023315"/>
    </source>
</evidence>
<keyword evidence="1 4" id="KW-0808">Transferase</keyword>
<evidence type="ECO:0000313" key="5">
    <source>
        <dbReference type="Proteomes" id="UP000574133"/>
    </source>
</evidence>
<accession>A0A841THA2</accession>
<sequence>MHIRILQESDAQTFQQLRLAALQNNPEAFGSTYDREAQFSLDTVKDRLRPTSDKFVLGAFVDKELAGIVSFVREGSVKTAHKANIYGMYVAPERRGSGIGRALLLELIEISKTCGGLEQLNLTVVSDNEAAKGLYHSLGFESYGVESNALKFNGCYYDEDLMALRLSISGGA</sequence>
<dbReference type="PROSITE" id="PS51186">
    <property type="entry name" value="GNAT"/>
    <property type="match status" value="1"/>
</dbReference>
<feature type="domain" description="N-acetyltransferase" evidence="3">
    <location>
        <begin position="1"/>
        <end position="167"/>
    </location>
</feature>
<dbReference type="AlphaFoldDB" id="A0A841THA2"/>
<dbReference type="Proteomes" id="UP000574133">
    <property type="component" value="Unassembled WGS sequence"/>
</dbReference>
<evidence type="ECO:0000256" key="1">
    <source>
        <dbReference type="ARBA" id="ARBA00022679"/>
    </source>
</evidence>
<dbReference type="Pfam" id="PF00583">
    <property type="entry name" value="Acetyltransf_1"/>
    <property type="match status" value="1"/>
</dbReference>
<name>A0A841THA2_9BACL</name>